<evidence type="ECO:0000313" key="2">
    <source>
        <dbReference type="Proteomes" id="UP001164746"/>
    </source>
</evidence>
<evidence type="ECO:0000313" key="1">
    <source>
        <dbReference type="EMBL" id="WAR04043.1"/>
    </source>
</evidence>
<accession>A0ABY7E5G9</accession>
<keyword evidence="2" id="KW-1185">Reference proteome</keyword>
<sequence length="294" mass="34542">MKGGCGTKNDDNKSIDEKVNGLSEIITSKANGYFQRNVTYTAHSFTDYEKQHKTWFDAECRRKQSLYKQSLQTFLCHRNDECKRQFLQHKCDYKFHVRKVKRLFNSNRARSMNEMRYKKPREFWKIFKGPRNAKKDTDTLKSEDIFKHFEQLSQRMANDEPDVAEFVGGFNERERIDQPSYAGLDYRITLEEVRKACKTIDIMVHPFAELFYQIFDTVVYPKNWSIEVIIPLLKKQPADDPNNYRGITLISCLAKLFTTVINERLKKWANANDKLSGAQFGFKQKHGTSDAATR</sequence>
<proteinExistence type="predicted"/>
<dbReference type="Proteomes" id="UP001164746">
    <property type="component" value="Chromosome 4"/>
</dbReference>
<organism evidence="1 2">
    <name type="scientific">Mya arenaria</name>
    <name type="common">Soft-shell clam</name>
    <dbReference type="NCBI Taxonomy" id="6604"/>
    <lineage>
        <taxon>Eukaryota</taxon>
        <taxon>Metazoa</taxon>
        <taxon>Spiralia</taxon>
        <taxon>Lophotrochozoa</taxon>
        <taxon>Mollusca</taxon>
        <taxon>Bivalvia</taxon>
        <taxon>Autobranchia</taxon>
        <taxon>Heteroconchia</taxon>
        <taxon>Euheterodonta</taxon>
        <taxon>Imparidentia</taxon>
        <taxon>Neoheterodontei</taxon>
        <taxon>Myida</taxon>
        <taxon>Myoidea</taxon>
        <taxon>Myidae</taxon>
        <taxon>Mya</taxon>
    </lineage>
</organism>
<dbReference type="EMBL" id="CP111015">
    <property type="protein sequence ID" value="WAR04043.1"/>
    <property type="molecule type" value="Genomic_DNA"/>
</dbReference>
<evidence type="ECO:0008006" key="3">
    <source>
        <dbReference type="Google" id="ProtNLM"/>
    </source>
</evidence>
<reference evidence="1" key="1">
    <citation type="submission" date="2022-11" db="EMBL/GenBank/DDBJ databases">
        <title>Centuries of genome instability and evolution in soft-shell clam transmissible cancer (bioRxiv).</title>
        <authorList>
            <person name="Hart S.F.M."/>
            <person name="Yonemitsu M.A."/>
            <person name="Giersch R.M."/>
            <person name="Beal B.F."/>
            <person name="Arriagada G."/>
            <person name="Davis B.W."/>
            <person name="Ostrander E.A."/>
            <person name="Goff S.P."/>
            <person name="Metzger M.J."/>
        </authorList>
    </citation>
    <scope>NUCLEOTIDE SEQUENCE</scope>
    <source>
        <strain evidence="1">MELC-2E11</strain>
        <tissue evidence="1">Siphon/mantle</tissue>
    </source>
</reference>
<gene>
    <name evidence="1" type="ORF">MAR_010601</name>
</gene>
<dbReference type="PANTHER" id="PTHR19446">
    <property type="entry name" value="REVERSE TRANSCRIPTASES"/>
    <property type="match status" value="1"/>
</dbReference>
<protein>
    <recommendedName>
        <fullName evidence="3">Reverse transcriptase domain-containing protein</fullName>
    </recommendedName>
</protein>
<name>A0ABY7E5G9_MYAAR</name>